<reference evidence="5" key="1">
    <citation type="submission" date="2017-02" db="UniProtKB">
        <authorList>
            <consortium name="WormBaseParasite"/>
        </authorList>
    </citation>
    <scope>IDENTIFICATION</scope>
</reference>
<dbReference type="WBParaSite" id="DME_0000669301-mRNA-1">
    <property type="protein sequence ID" value="DME_0000669301-mRNA-1"/>
    <property type="gene ID" value="DME_0000669301"/>
</dbReference>
<dbReference type="EMBL" id="UYYG01001189">
    <property type="protein sequence ID" value="VDN59746.1"/>
    <property type="molecule type" value="Genomic_DNA"/>
</dbReference>
<feature type="region of interest" description="Disordered" evidence="1">
    <location>
        <begin position="129"/>
        <end position="152"/>
    </location>
</feature>
<evidence type="ECO:0000313" key="2">
    <source>
        <dbReference type="EMBL" id="VDN59746.1"/>
    </source>
</evidence>
<evidence type="ECO:0000313" key="4">
    <source>
        <dbReference type="Proteomes" id="UP000274756"/>
    </source>
</evidence>
<accession>A0A0N4UGQ9</accession>
<organism evidence="3 5">
    <name type="scientific">Dracunculus medinensis</name>
    <name type="common">Guinea worm</name>
    <dbReference type="NCBI Taxonomy" id="318479"/>
    <lineage>
        <taxon>Eukaryota</taxon>
        <taxon>Metazoa</taxon>
        <taxon>Ecdysozoa</taxon>
        <taxon>Nematoda</taxon>
        <taxon>Chromadorea</taxon>
        <taxon>Rhabditida</taxon>
        <taxon>Spirurina</taxon>
        <taxon>Dracunculoidea</taxon>
        <taxon>Dracunculidae</taxon>
        <taxon>Dracunculus</taxon>
    </lineage>
</organism>
<keyword evidence="4" id="KW-1185">Reference proteome</keyword>
<evidence type="ECO:0000313" key="3">
    <source>
        <dbReference type="Proteomes" id="UP000038040"/>
    </source>
</evidence>
<feature type="compositionally biased region" description="Basic and acidic residues" evidence="1">
    <location>
        <begin position="132"/>
        <end position="152"/>
    </location>
</feature>
<protein>
    <submittedName>
        <fullName evidence="5">THOC2_N domain-containing protein</fullName>
    </submittedName>
</protein>
<sequence>MVVSHNAVTDENYPIALNALEKQYGQRENRYNVLLSRLKNIHQIKGDFEAVRQLLTILSQLEAANHDINSEALLMVVEFVLPRGIYSKIIRLKAVDTEWTMTKLRELLENVLYENDMIEAHDHIRRQGHVTSNDEFKPKEPRHSQKSKVDIR</sequence>
<evidence type="ECO:0000256" key="1">
    <source>
        <dbReference type="SAM" id="MobiDB-lite"/>
    </source>
</evidence>
<reference evidence="2 4" key="2">
    <citation type="submission" date="2018-11" db="EMBL/GenBank/DDBJ databases">
        <authorList>
            <consortium name="Pathogen Informatics"/>
        </authorList>
    </citation>
    <scope>NUCLEOTIDE SEQUENCE [LARGE SCALE GENOMIC DNA]</scope>
</reference>
<dbReference type="Proteomes" id="UP000038040">
    <property type="component" value="Unplaced"/>
</dbReference>
<dbReference type="Proteomes" id="UP000274756">
    <property type="component" value="Unassembled WGS sequence"/>
</dbReference>
<gene>
    <name evidence="2" type="ORF">DME_LOCUS9719</name>
</gene>
<evidence type="ECO:0000313" key="5">
    <source>
        <dbReference type="WBParaSite" id="DME_0000669301-mRNA-1"/>
    </source>
</evidence>
<proteinExistence type="predicted"/>
<dbReference type="AlphaFoldDB" id="A0A0N4UGQ9"/>
<name>A0A0N4UGQ9_DRAME</name>